<gene>
    <name evidence="4" type="ORF">DFR51_0156</name>
    <name evidence="3" type="ORF">SmB9_11900</name>
</gene>
<dbReference type="RefSeq" id="WP_121047148.1">
    <property type="nucleotide sequence ID" value="NZ_AP018711.1"/>
</dbReference>
<dbReference type="SUPFAM" id="SSF51556">
    <property type="entry name" value="Metallo-dependent hydrolases"/>
    <property type="match status" value="1"/>
</dbReference>
<dbReference type="EMBL" id="RBWX01000007">
    <property type="protein sequence ID" value="RKS90618.1"/>
    <property type="molecule type" value="Genomic_DNA"/>
</dbReference>
<dbReference type="PANTHER" id="PTHR11647">
    <property type="entry name" value="HYDRANTOINASE/DIHYDROPYRIMIDINASE FAMILY MEMBER"/>
    <property type="match status" value="1"/>
</dbReference>
<protein>
    <submittedName>
        <fullName evidence="3">D-glutamate deacylase</fullName>
    </submittedName>
    <submittedName>
        <fullName evidence="4">Dihydroorotase</fullName>
    </submittedName>
</protein>
<dbReference type="InterPro" id="IPR050378">
    <property type="entry name" value="Metallo-dep_Hydrolases_sf"/>
</dbReference>
<dbReference type="GO" id="GO:0005829">
    <property type="term" value="C:cytosol"/>
    <property type="evidence" value="ECO:0007669"/>
    <property type="project" value="TreeGrafter"/>
</dbReference>
<evidence type="ECO:0000259" key="2">
    <source>
        <dbReference type="Pfam" id="PF07969"/>
    </source>
</evidence>
<dbReference type="InterPro" id="IPR032466">
    <property type="entry name" value="Metal_Hydrolase"/>
</dbReference>
<organism evidence="3 5">
    <name type="scientific">Sphingosinicella microcystinivorans</name>
    <dbReference type="NCBI Taxonomy" id="335406"/>
    <lineage>
        <taxon>Bacteria</taxon>
        <taxon>Pseudomonadati</taxon>
        <taxon>Pseudomonadota</taxon>
        <taxon>Alphaproteobacteria</taxon>
        <taxon>Sphingomonadales</taxon>
        <taxon>Sphingosinicellaceae</taxon>
        <taxon>Sphingosinicella</taxon>
    </lineage>
</organism>
<accession>A0AAD1D468</accession>
<dbReference type="KEGG" id="smic:SmB9_11900"/>
<sequence length="492" mass="52021">MKTALFLATALAAFATPALAETYDVVISGGRVMDPESGRDEIANVGIIGNRIAEISATPLKGKRKIDARGLVVAPGFVDLHAHGQHDKGQQFQVLDGVTTAIDAEGGAMPVQAFVGAMKGHALINFGASASHQCARMEVIAAAPCKGHGATNGETVADRKAYTASATPEQQKAIVAALDREVAAGALGYGLGIEYTPGAGRSEIYDIFKAAAETRAPVFVHVRSRPLDPAPGVPIAVAQEVIANAAITGAPLQIVHLHSTGLKDTPILIDMVKHAQARGLDITSEAYPYTAGSTSIGSEFFRDGWQERSGISYGDLQWPATGERLTKETFERYRREQPNAAVVVHMIPEDVVDQIIAEPAISIASDGMPWRTSGEHPRGAGTYARVLGRYVRERGTLDLMAALRKMTIMPAQRLEGISPQMAKKGRVSVGADADLTLFDPATVTDVATFEKPMQASRGIRYVLVNGTPVVDGGKLSNKVFPGEAILGTGKGR</sequence>
<feature type="signal peptide" evidence="1">
    <location>
        <begin position="1"/>
        <end position="20"/>
    </location>
</feature>
<feature type="chain" id="PRO_5042137785" evidence="1">
    <location>
        <begin position="21"/>
        <end position="492"/>
    </location>
</feature>
<dbReference type="GO" id="GO:0016812">
    <property type="term" value="F:hydrolase activity, acting on carbon-nitrogen (but not peptide) bonds, in cyclic amides"/>
    <property type="evidence" value="ECO:0007669"/>
    <property type="project" value="TreeGrafter"/>
</dbReference>
<keyword evidence="6" id="KW-1185">Reference proteome</keyword>
<proteinExistence type="predicted"/>
<dbReference type="PANTHER" id="PTHR11647:SF1">
    <property type="entry name" value="COLLAPSIN RESPONSE MEDIATOR PROTEIN"/>
    <property type="match status" value="1"/>
</dbReference>
<evidence type="ECO:0000313" key="5">
    <source>
        <dbReference type="Proteomes" id="UP000275727"/>
    </source>
</evidence>
<dbReference type="InterPro" id="IPR023100">
    <property type="entry name" value="D-aminoacylase_insert_dom_sf"/>
</dbReference>
<reference evidence="4 6" key="2">
    <citation type="submission" date="2018-10" db="EMBL/GenBank/DDBJ databases">
        <title>Genomic Encyclopedia of Type Strains, Phase IV (KMG-IV): sequencing the most valuable type-strain genomes for metagenomic binning, comparative biology and taxonomic classification.</title>
        <authorList>
            <person name="Goeker M."/>
        </authorList>
    </citation>
    <scope>NUCLEOTIDE SEQUENCE [LARGE SCALE GENOMIC DNA]</scope>
    <source>
        <strain evidence="4 6">DSM 19791</strain>
    </source>
</reference>
<dbReference type="InterPro" id="IPR013108">
    <property type="entry name" value="Amidohydro_3"/>
</dbReference>
<dbReference type="GO" id="GO:0016811">
    <property type="term" value="F:hydrolase activity, acting on carbon-nitrogen (but not peptide) bonds, in linear amides"/>
    <property type="evidence" value="ECO:0007669"/>
    <property type="project" value="InterPro"/>
</dbReference>
<feature type="domain" description="Amidohydrolase 3" evidence="2">
    <location>
        <begin position="66"/>
        <end position="470"/>
    </location>
</feature>
<dbReference type="Proteomes" id="UP000276029">
    <property type="component" value="Unassembled WGS sequence"/>
</dbReference>
<keyword evidence="1" id="KW-0732">Signal</keyword>
<dbReference type="Gene3D" id="3.20.20.140">
    <property type="entry name" value="Metal-dependent hydrolases"/>
    <property type="match status" value="1"/>
</dbReference>
<dbReference type="Gene3D" id="2.30.40.10">
    <property type="entry name" value="Urease, subunit C, domain 1"/>
    <property type="match status" value="1"/>
</dbReference>
<name>A0AAD1D468_SPHMI</name>
<dbReference type="InterPro" id="IPR011059">
    <property type="entry name" value="Metal-dep_hydrolase_composite"/>
</dbReference>
<dbReference type="SUPFAM" id="SSF51338">
    <property type="entry name" value="Composite domain of metallo-dependent hydrolases"/>
    <property type="match status" value="1"/>
</dbReference>
<dbReference type="AlphaFoldDB" id="A0AAD1D468"/>
<dbReference type="Proteomes" id="UP000275727">
    <property type="component" value="Chromosome"/>
</dbReference>
<dbReference type="EMBL" id="AP018711">
    <property type="protein sequence ID" value="BBE33532.1"/>
    <property type="molecule type" value="Genomic_DNA"/>
</dbReference>
<dbReference type="Pfam" id="PF07969">
    <property type="entry name" value="Amidohydro_3"/>
    <property type="match status" value="1"/>
</dbReference>
<reference evidence="3 5" key="1">
    <citation type="submission" date="2018-06" db="EMBL/GenBank/DDBJ databases">
        <title>Complete Genome Sequence of the Microcystin-Degrading Bacterium Sphingosinicella microcystinivorans Strain B-9.</title>
        <authorList>
            <person name="Jin H."/>
            <person name="Nishizawa T."/>
            <person name="Guo Y."/>
            <person name="Nishizawa A."/>
            <person name="Park H."/>
            <person name="Kato H."/>
            <person name="Tsuji K."/>
            <person name="Harada K."/>
        </authorList>
    </citation>
    <scope>NUCLEOTIDE SEQUENCE [LARGE SCALE GENOMIC DNA]</scope>
    <source>
        <strain evidence="3 5">B9</strain>
    </source>
</reference>
<evidence type="ECO:0000313" key="4">
    <source>
        <dbReference type="EMBL" id="RKS90618.1"/>
    </source>
</evidence>
<evidence type="ECO:0000256" key="1">
    <source>
        <dbReference type="SAM" id="SignalP"/>
    </source>
</evidence>
<dbReference type="Gene3D" id="3.30.1490.130">
    <property type="entry name" value="D-aminoacylase. Domain 3"/>
    <property type="match status" value="1"/>
</dbReference>
<dbReference type="NCBIfam" id="NF006560">
    <property type="entry name" value="PRK09061.1"/>
    <property type="match status" value="1"/>
</dbReference>
<evidence type="ECO:0000313" key="3">
    <source>
        <dbReference type="EMBL" id="BBE33532.1"/>
    </source>
</evidence>
<evidence type="ECO:0000313" key="6">
    <source>
        <dbReference type="Proteomes" id="UP000276029"/>
    </source>
</evidence>